<dbReference type="InterPro" id="IPR050536">
    <property type="entry name" value="DtxR_MntR_Metal-Reg"/>
</dbReference>
<keyword evidence="3" id="KW-0238">DNA-binding</keyword>
<dbReference type="EMBL" id="DSQF01000018">
    <property type="protein sequence ID" value="HGZ43601.1"/>
    <property type="molecule type" value="Genomic_DNA"/>
</dbReference>
<dbReference type="PANTHER" id="PTHR33238">
    <property type="entry name" value="IRON (METAL) DEPENDENT REPRESSOR, DTXR FAMILY"/>
    <property type="match status" value="1"/>
</dbReference>
<feature type="domain" description="HTH dtxR-type" evidence="5">
    <location>
        <begin position="12"/>
        <end position="73"/>
    </location>
</feature>
<dbReference type="InterPro" id="IPR022689">
    <property type="entry name" value="Iron_dep_repressor"/>
</dbReference>
<dbReference type="SUPFAM" id="SSF46785">
    <property type="entry name" value="Winged helix' DNA-binding domain"/>
    <property type="match status" value="1"/>
</dbReference>
<keyword evidence="2" id="KW-0805">Transcription regulation</keyword>
<evidence type="ECO:0000259" key="5">
    <source>
        <dbReference type="PROSITE" id="PS50944"/>
    </source>
</evidence>
<evidence type="ECO:0000256" key="3">
    <source>
        <dbReference type="ARBA" id="ARBA00023125"/>
    </source>
</evidence>
<gene>
    <name evidence="6" type="ORF">ENR23_09280</name>
</gene>
<organism evidence="6">
    <name type="scientific">Eiseniibacteriota bacterium</name>
    <dbReference type="NCBI Taxonomy" id="2212470"/>
    <lineage>
        <taxon>Bacteria</taxon>
        <taxon>Candidatus Eiseniibacteriota</taxon>
    </lineage>
</organism>
<dbReference type="InterPro" id="IPR022687">
    <property type="entry name" value="HTH_DTXR"/>
</dbReference>
<dbReference type="Gene3D" id="1.10.10.10">
    <property type="entry name" value="Winged helix-like DNA-binding domain superfamily/Winged helix DNA-binding domain"/>
    <property type="match status" value="1"/>
</dbReference>
<reference evidence="6" key="1">
    <citation type="journal article" date="2020" name="mSystems">
        <title>Genome- and Community-Level Interaction Insights into Carbon Utilization and Element Cycling Functions of Hydrothermarchaeota in Hydrothermal Sediment.</title>
        <authorList>
            <person name="Zhou Z."/>
            <person name="Liu Y."/>
            <person name="Xu W."/>
            <person name="Pan J."/>
            <person name="Luo Z.H."/>
            <person name="Li M."/>
        </authorList>
    </citation>
    <scope>NUCLEOTIDE SEQUENCE [LARGE SCALE GENOMIC DNA]</scope>
    <source>
        <strain evidence="6">SpSt-381</strain>
    </source>
</reference>
<evidence type="ECO:0000256" key="4">
    <source>
        <dbReference type="ARBA" id="ARBA00023163"/>
    </source>
</evidence>
<comment type="similarity">
    <text evidence="1">Belongs to the DtxR/MntR family.</text>
</comment>
<comment type="caution">
    <text evidence="6">The sequence shown here is derived from an EMBL/GenBank/DDBJ whole genome shotgun (WGS) entry which is preliminary data.</text>
</comment>
<dbReference type="GO" id="GO:0003677">
    <property type="term" value="F:DNA binding"/>
    <property type="evidence" value="ECO:0007669"/>
    <property type="project" value="UniProtKB-KW"/>
</dbReference>
<dbReference type="GO" id="GO:0003700">
    <property type="term" value="F:DNA-binding transcription factor activity"/>
    <property type="evidence" value="ECO:0007669"/>
    <property type="project" value="InterPro"/>
</dbReference>
<dbReference type="SUPFAM" id="SSF47979">
    <property type="entry name" value="Iron-dependent repressor protein, dimerization domain"/>
    <property type="match status" value="1"/>
</dbReference>
<dbReference type="InterPro" id="IPR036388">
    <property type="entry name" value="WH-like_DNA-bd_sf"/>
</dbReference>
<sequence>MDIWKRFGEKEVSHSMAHYLQAVALLKEQKGFARVGDIADHLGVSKSGVTSMLRSLQSRGFVDHERYGCVELTAEGRRLAERTQTNRHVLTVFLSDILGVPECVAVEDACMIEHLVSPQVMLELLRLTAFLRSDDPAAAEFRAAYRRSPRSCKDHAPGSCELCGGTCLRDTLVPEAQAPNGRGELLGIETANGIVK</sequence>
<dbReference type="SMART" id="SM00529">
    <property type="entry name" value="HTH_DTXR"/>
    <property type="match status" value="1"/>
</dbReference>
<proteinExistence type="inferred from homology"/>
<name>A0A832I4G3_UNCEI</name>
<keyword evidence="4" id="KW-0804">Transcription</keyword>
<dbReference type="Gene3D" id="1.10.60.10">
    <property type="entry name" value="Iron dependent repressor, metal binding and dimerisation domain"/>
    <property type="match status" value="1"/>
</dbReference>
<accession>A0A832I4G3</accession>
<dbReference type="InterPro" id="IPR036421">
    <property type="entry name" value="Fe_dep_repressor_sf"/>
</dbReference>
<dbReference type="GO" id="GO:0046983">
    <property type="term" value="F:protein dimerization activity"/>
    <property type="evidence" value="ECO:0007669"/>
    <property type="project" value="InterPro"/>
</dbReference>
<dbReference type="GO" id="GO:0046914">
    <property type="term" value="F:transition metal ion binding"/>
    <property type="evidence" value="ECO:0007669"/>
    <property type="project" value="InterPro"/>
</dbReference>
<dbReference type="PANTHER" id="PTHR33238:SF7">
    <property type="entry name" value="IRON-DEPENDENT TRANSCRIPTIONAL REGULATOR"/>
    <property type="match status" value="1"/>
</dbReference>
<dbReference type="Pfam" id="PF02742">
    <property type="entry name" value="Fe_dep_repr_C"/>
    <property type="match status" value="1"/>
</dbReference>
<dbReference type="PROSITE" id="PS50944">
    <property type="entry name" value="HTH_DTXR"/>
    <property type="match status" value="1"/>
</dbReference>
<protein>
    <submittedName>
        <fullName evidence="6">Metal-dependent transcriptional regulator</fullName>
    </submittedName>
</protein>
<dbReference type="InterPro" id="IPR036390">
    <property type="entry name" value="WH_DNA-bd_sf"/>
</dbReference>
<evidence type="ECO:0000313" key="6">
    <source>
        <dbReference type="EMBL" id="HGZ43601.1"/>
    </source>
</evidence>
<dbReference type="InterPro" id="IPR001367">
    <property type="entry name" value="Fe_dep_repressor"/>
</dbReference>
<dbReference type="Pfam" id="PF01325">
    <property type="entry name" value="Fe_dep_repress"/>
    <property type="match status" value="1"/>
</dbReference>
<evidence type="ECO:0000256" key="2">
    <source>
        <dbReference type="ARBA" id="ARBA00023015"/>
    </source>
</evidence>
<evidence type="ECO:0000256" key="1">
    <source>
        <dbReference type="ARBA" id="ARBA00007871"/>
    </source>
</evidence>
<dbReference type="AlphaFoldDB" id="A0A832I4G3"/>